<proteinExistence type="predicted"/>
<dbReference type="RefSeq" id="WP_106352701.1">
    <property type="nucleotide sequence ID" value="NZ_JACIII010000002.1"/>
</dbReference>
<dbReference type="Gene3D" id="3.40.50.2300">
    <property type="match status" value="1"/>
</dbReference>
<evidence type="ECO:0000313" key="1">
    <source>
        <dbReference type="EMBL" id="MDT8836837.1"/>
    </source>
</evidence>
<accession>A0AAP1KSD2</accession>
<organism evidence="1 2">
    <name type="scientific">Paraburkholderia fungorum</name>
    <dbReference type="NCBI Taxonomy" id="134537"/>
    <lineage>
        <taxon>Bacteria</taxon>
        <taxon>Pseudomonadati</taxon>
        <taxon>Pseudomonadota</taxon>
        <taxon>Betaproteobacteria</taxon>
        <taxon>Burkholderiales</taxon>
        <taxon>Burkholderiaceae</taxon>
        <taxon>Paraburkholderia</taxon>
    </lineage>
</organism>
<evidence type="ECO:0000313" key="2">
    <source>
        <dbReference type="Proteomes" id="UP001246473"/>
    </source>
</evidence>
<dbReference type="EMBL" id="JANSLM010000002">
    <property type="protein sequence ID" value="MDT8836837.1"/>
    <property type="molecule type" value="Genomic_DNA"/>
</dbReference>
<reference evidence="1" key="1">
    <citation type="submission" date="2022-08" db="EMBL/GenBank/DDBJ databases">
        <authorList>
            <person name="Kim S.-J."/>
        </authorList>
    </citation>
    <scope>NUCLEOTIDE SEQUENCE</scope>
    <source>
        <strain evidence="1">KJ</strain>
    </source>
</reference>
<comment type="caution">
    <text evidence="1">The sequence shown here is derived from an EMBL/GenBank/DDBJ whole genome shotgun (WGS) entry which is preliminary data.</text>
</comment>
<dbReference type="AlphaFoldDB" id="A0AAP1KSD2"/>
<name>A0AAP1KSD2_9BURK</name>
<gene>
    <name evidence="1" type="ORF">ParKJ_05395</name>
</gene>
<sequence>MRWGPFAHPRISLANTGVGAARSRQTGTHPTLYTSRQKLPNEIMSAHGDDETVRRATLHEAVGFLHKPFVEDVLLDSILLATGRKGEVN</sequence>
<protein>
    <submittedName>
        <fullName evidence="1">Response regulator</fullName>
    </submittedName>
</protein>
<dbReference type="Proteomes" id="UP001246473">
    <property type="component" value="Unassembled WGS sequence"/>
</dbReference>
<dbReference type="InterPro" id="IPR011006">
    <property type="entry name" value="CheY-like_superfamily"/>
</dbReference>
<dbReference type="SUPFAM" id="SSF52172">
    <property type="entry name" value="CheY-like"/>
    <property type="match status" value="1"/>
</dbReference>